<evidence type="ECO:0000313" key="2">
    <source>
        <dbReference type="Proteomes" id="UP000193827"/>
    </source>
</evidence>
<proteinExistence type="predicted"/>
<dbReference type="EMBL" id="FWFL01000001">
    <property type="protein sequence ID" value="SLN09775.1"/>
    <property type="molecule type" value="Genomic_DNA"/>
</dbReference>
<sequence>MFQIRAVVLSLAIGGISLGVAKPLQAGQPIHESLVECAVLVELLIGEQTPVPGQNKMLDFYTRAAHLMRTEAARQRDMAYVAETSRVKRAAWHQRWDENGWDEPENREELVEWFTYCMKLGQHLKLPL</sequence>
<reference evidence="1 2" key="1">
    <citation type="submission" date="2017-03" db="EMBL/GenBank/DDBJ databases">
        <authorList>
            <person name="Afonso C.L."/>
            <person name="Miller P.J."/>
            <person name="Scott M.A."/>
            <person name="Spackman E."/>
            <person name="Goraichik I."/>
            <person name="Dimitrov K.M."/>
            <person name="Suarez D.L."/>
            <person name="Swayne D.E."/>
        </authorList>
    </citation>
    <scope>NUCLEOTIDE SEQUENCE [LARGE SCALE GENOMIC DNA]</scope>
    <source>
        <strain evidence="1 2">CECT 8287</strain>
    </source>
</reference>
<protein>
    <submittedName>
        <fullName evidence="1">Uncharacterized protein</fullName>
    </submittedName>
</protein>
<dbReference type="Proteomes" id="UP000193827">
    <property type="component" value="Unassembled WGS sequence"/>
</dbReference>
<keyword evidence="2" id="KW-1185">Reference proteome</keyword>
<accession>A0A1Y5R5T2</accession>
<gene>
    <name evidence="1" type="ORF">PEL8287_00100</name>
</gene>
<dbReference type="OrthoDB" id="7726157at2"/>
<name>A0A1Y5R5T2_9RHOB</name>
<dbReference type="RefSeq" id="WP_085890407.1">
    <property type="nucleotide sequence ID" value="NZ_FWFL01000001.1"/>
</dbReference>
<dbReference type="AlphaFoldDB" id="A0A1Y5R5T2"/>
<organism evidence="1 2">
    <name type="scientific">Roseovarius litorisediminis</name>
    <dbReference type="NCBI Taxonomy" id="1312363"/>
    <lineage>
        <taxon>Bacteria</taxon>
        <taxon>Pseudomonadati</taxon>
        <taxon>Pseudomonadota</taxon>
        <taxon>Alphaproteobacteria</taxon>
        <taxon>Rhodobacterales</taxon>
        <taxon>Roseobacteraceae</taxon>
        <taxon>Roseovarius</taxon>
    </lineage>
</organism>
<evidence type="ECO:0000313" key="1">
    <source>
        <dbReference type="EMBL" id="SLN09775.1"/>
    </source>
</evidence>